<dbReference type="GO" id="GO:0016887">
    <property type="term" value="F:ATP hydrolysis activity"/>
    <property type="evidence" value="ECO:0007669"/>
    <property type="project" value="InterPro"/>
</dbReference>
<feature type="compositionally biased region" description="Polar residues" evidence="10">
    <location>
        <begin position="1"/>
        <end position="12"/>
    </location>
</feature>
<feature type="region of interest" description="Disordered" evidence="10">
    <location>
        <begin position="307"/>
        <end position="330"/>
    </location>
</feature>
<reference evidence="12" key="1">
    <citation type="submission" date="2023-02" db="EMBL/GenBank/DDBJ databases">
        <title>Identification and recombinant expression of a fungal hydrolase from Papiliotrema laurentii that hydrolyzes apple cutin and clears colloidal polyester polyurethane.</title>
        <authorList>
            <consortium name="DOE Joint Genome Institute"/>
            <person name="Roman V.A."/>
            <person name="Bojanowski C."/>
            <person name="Crable B.R."/>
            <person name="Wagner D.N."/>
            <person name="Hung C.S."/>
            <person name="Nadeau L.J."/>
            <person name="Schratz L."/>
            <person name="Haridas S."/>
            <person name="Pangilinan J."/>
            <person name="Lipzen A."/>
            <person name="Na H."/>
            <person name="Yan M."/>
            <person name="Ng V."/>
            <person name="Grigoriev I.V."/>
            <person name="Spatafora J.W."/>
            <person name="Barlow D."/>
            <person name="Biffinger J."/>
            <person name="Kelley-Loughnane N."/>
            <person name="Varaljay V.A."/>
            <person name="Crookes-Goodson W.J."/>
        </authorList>
    </citation>
    <scope>NUCLEOTIDE SEQUENCE</scope>
    <source>
        <strain evidence="12">5307AH</strain>
    </source>
</reference>
<dbReference type="FunFam" id="1.10.8.60:FF:000016">
    <property type="entry name" value="ATPase family AAA domain-containing protein 2B"/>
    <property type="match status" value="1"/>
</dbReference>
<evidence type="ECO:0000256" key="7">
    <source>
        <dbReference type="ARBA" id="ARBA00022840"/>
    </source>
</evidence>
<keyword evidence="7" id="KW-0067">ATP-binding</keyword>
<dbReference type="InterPro" id="IPR027417">
    <property type="entry name" value="P-loop_NTPase"/>
</dbReference>
<dbReference type="InterPro" id="IPR041569">
    <property type="entry name" value="AAA_lid_3"/>
</dbReference>
<dbReference type="FunFam" id="3.40.50.300:FF:001218">
    <property type="entry name" value="AAA family ATPase, putative"/>
    <property type="match status" value="1"/>
</dbReference>
<evidence type="ECO:0000256" key="4">
    <source>
        <dbReference type="ARBA" id="ARBA00022454"/>
    </source>
</evidence>
<proteinExistence type="inferred from homology"/>
<sequence>MPPSRRSSSSQVKAEGDLYTPAGRPMRASRIQAQRSFPLYREADDDSEEEERHNLREEPSTKPARQTRASARSGEVDADAFEDRMMTSPVVPDSQDKRKTRGRKMDVKQFEITHEESGEDDYADGSPGPRRSKILPFPPRSGRLAAAMNGNHQGGGEDEDGDYVEEPDQSQQRSTRSGGRKQKSRHASADDEEDWSPGKEASASATESDQAHSDPIIDDDEEESDDSYGGYRSPRRRPRPKPKPAPTRATRATRRSTRSAARAARSPSEGSDGMPKKRELRERTKAVNYRLPPPDITLELEARELEDVTGPSGPGGGFGSGPGRKKTSHFTGTLPWLVKTTQRPNMSMGDDDSDSDLELLGMKGTTSGMPSAPAGASGGQAAIGGVGAMKTDVPNFGRVNPKSNLADVDPLGVDMNVTFDNVGGLDNHINQLKEMVALPLLYPEIYQQFGVTPPRGVLFHGPPGTGKTLLARALAASCSNGNTKIAFFMRKGADVLSKWVGEAERQLRMLFEEARNAQPSIIFFDEIDGLAPVRSSKQDQIHASLVSTLLALMDGMDGRGQVIVIGATNRPDAVDPALRRPGRFDREFYFPLPNKEARKKIIGINTRKWSPGVSDEMLDQLAGMTKGYGGADLRSLCTEAALNAVQRRYPQIYSSSDRLLLDPSSIKVGAKDFMLSVKKIIPSSARSASSAAAPLPAHLVPILEEPLNRLKQAVDKVLPRHQTKTALEEAQYEDEVGDDLEQHALVHSLDKMRTFRPRVLVHGPPGMGQTYLGPAVLHHLEGFHVQSLDLGALMGDSTSTIEASLVQLFVEAKRHQPAVLFIPSLLPWCLALTETARTTFRSLLDSVPSSDAVLLLAIMDGSIQDLPRDVRRWFGIGKEGRVELTSPNSEARAIYFSSLVDTFRKPPTAFPDAMPRRKRVLEILPIAPPLPPREPTQEEIEREEKDLLHTRNVLHWSFAGLWPDIPKKFDRYVRAAQDGAKAMHKLWLDSIADAKARQAEVEAQRRAFEATQPASLPNGTTSALHGEAHGLELALSASAPAILPTTTEEVIVASAPVAEAPPASIVDLFAADSPVAPPPVDLPEVEAVPSTLLEDVEIPPEPTWEPYTIDFDIIQTRLNSHKYFTPQDFKDDIDKILANAEHSQNPMLITKLKELHTVIENHIRDFDHATWGPKFERYKAKMLERKAKRAEQKRLEREAREGEGQGDVTSGASAPADVADHHHLKRSREEDDDERAGKRQKSQEMELDPQPASTSLQPPTTNPLTIPSVPSPVPTPAPGHPPFICPEADLAALSSELKDKTARLNVDLLEQLRAGCYDKIWRARGEWDRTGVIAETRRWVGEFMEEVEEMEGESE</sequence>
<evidence type="ECO:0000256" key="6">
    <source>
        <dbReference type="ARBA" id="ARBA00022801"/>
    </source>
</evidence>
<feature type="compositionally biased region" description="Low complexity" evidence="10">
    <location>
        <begin position="258"/>
        <end position="268"/>
    </location>
</feature>
<dbReference type="PANTHER" id="PTHR23069">
    <property type="entry name" value="AAA DOMAIN-CONTAINING"/>
    <property type="match status" value="1"/>
</dbReference>
<dbReference type="GO" id="GO:0006337">
    <property type="term" value="P:nucleosome disassembly"/>
    <property type="evidence" value="ECO:0007669"/>
    <property type="project" value="TreeGrafter"/>
</dbReference>
<feature type="compositionally biased region" description="Acidic residues" evidence="10">
    <location>
        <begin position="156"/>
        <end position="168"/>
    </location>
</feature>
<evidence type="ECO:0000313" key="12">
    <source>
        <dbReference type="EMBL" id="KAK1921453.1"/>
    </source>
</evidence>
<dbReference type="InterPro" id="IPR036427">
    <property type="entry name" value="Bromodomain-like_sf"/>
</dbReference>
<dbReference type="FunFam" id="3.40.50.300:FF:000061">
    <property type="entry name" value="ATPase family, AAA domain-containing 2"/>
    <property type="match status" value="1"/>
</dbReference>
<keyword evidence="4" id="KW-0158">Chromosome</keyword>
<organism evidence="12 13">
    <name type="scientific">Papiliotrema laurentii</name>
    <name type="common">Cryptococcus laurentii</name>
    <dbReference type="NCBI Taxonomy" id="5418"/>
    <lineage>
        <taxon>Eukaryota</taxon>
        <taxon>Fungi</taxon>
        <taxon>Dikarya</taxon>
        <taxon>Basidiomycota</taxon>
        <taxon>Agaricomycotina</taxon>
        <taxon>Tremellomycetes</taxon>
        <taxon>Tremellales</taxon>
        <taxon>Rhynchogastremaceae</taxon>
        <taxon>Papiliotrema</taxon>
    </lineage>
</organism>
<comment type="similarity">
    <text evidence="3">Belongs to the AAA ATPase family.</text>
</comment>
<accession>A0AAD9CW26</accession>
<dbReference type="PROSITE" id="PS00674">
    <property type="entry name" value="AAA"/>
    <property type="match status" value="1"/>
</dbReference>
<feature type="region of interest" description="Disordered" evidence="10">
    <location>
        <begin position="1189"/>
        <end position="1282"/>
    </location>
</feature>
<dbReference type="GO" id="GO:0000785">
    <property type="term" value="C:chromatin"/>
    <property type="evidence" value="ECO:0007669"/>
    <property type="project" value="UniProtKB-ARBA"/>
</dbReference>
<dbReference type="GO" id="GO:0005634">
    <property type="term" value="C:nucleus"/>
    <property type="evidence" value="ECO:0007669"/>
    <property type="project" value="UniProtKB-SubCell"/>
</dbReference>
<dbReference type="Pfam" id="PF17862">
    <property type="entry name" value="AAA_lid_3"/>
    <property type="match status" value="1"/>
</dbReference>
<evidence type="ECO:0000256" key="8">
    <source>
        <dbReference type="ARBA" id="ARBA00023117"/>
    </source>
</evidence>
<dbReference type="InterPro" id="IPR003593">
    <property type="entry name" value="AAA+_ATPase"/>
</dbReference>
<dbReference type="InterPro" id="IPR003959">
    <property type="entry name" value="ATPase_AAA_core"/>
</dbReference>
<dbReference type="GO" id="GO:0140674">
    <property type="term" value="F:ATP-dependent histone chaperone activity"/>
    <property type="evidence" value="ECO:0007669"/>
    <property type="project" value="UniProtKB-ARBA"/>
</dbReference>
<dbReference type="Gene3D" id="1.20.920.10">
    <property type="entry name" value="Bromodomain-like"/>
    <property type="match status" value="1"/>
</dbReference>
<keyword evidence="9" id="KW-0539">Nucleus</keyword>
<keyword evidence="13" id="KW-1185">Reference proteome</keyword>
<feature type="compositionally biased region" description="Basic and acidic residues" evidence="10">
    <location>
        <begin position="1235"/>
        <end position="1244"/>
    </location>
</feature>
<feature type="domain" description="AAA+ ATPase" evidence="11">
    <location>
        <begin position="453"/>
        <end position="594"/>
    </location>
</feature>
<feature type="compositionally biased region" description="Pro residues" evidence="10">
    <location>
        <begin position="1269"/>
        <end position="1282"/>
    </location>
</feature>
<evidence type="ECO:0000256" key="2">
    <source>
        <dbReference type="ARBA" id="ARBA00004286"/>
    </source>
</evidence>
<dbReference type="GO" id="GO:0042393">
    <property type="term" value="F:histone binding"/>
    <property type="evidence" value="ECO:0007669"/>
    <property type="project" value="UniProtKB-ARBA"/>
</dbReference>
<evidence type="ECO:0000256" key="3">
    <source>
        <dbReference type="ARBA" id="ARBA00006914"/>
    </source>
</evidence>
<keyword evidence="8" id="KW-0103">Bromodomain</keyword>
<keyword evidence="6" id="KW-0378">Hydrolase</keyword>
<feature type="compositionally biased region" description="Basic and acidic residues" evidence="10">
    <location>
        <begin position="103"/>
        <end position="116"/>
    </location>
</feature>
<feature type="domain" description="AAA+ ATPase" evidence="11">
    <location>
        <begin position="755"/>
        <end position="878"/>
    </location>
</feature>
<dbReference type="EMBL" id="JAODAN010000011">
    <property type="protein sequence ID" value="KAK1921453.1"/>
    <property type="molecule type" value="Genomic_DNA"/>
</dbReference>
<dbReference type="Gene3D" id="1.10.8.60">
    <property type="match status" value="1"/>
</dbReference>
<comment type="subcellular location">
    <subcellularLocation>
        <location evidence="2">Chromosome</location>
    </subcellularLocation>
    <subcellularLocation>
        <location evidence="1">Nucleus</location>
    </subcellularLocation>
</comment>
<dbReference type="GO" id="GO:0045815">
    <property type="term" value="P:transcription initiation-coupled chromatin remodeling"/>
    <property type="evidence" value="ECO:0007669"/>
    <property type="project" value="TreeGrafter"/>
</dbReference>
<evidence type="ECO:0000256" key="1">
    <source>
        <dbReference type="ARBA" id="ARBA00004123"/>
    </source>
</evidence>
<feature type="compositionally biased region" description="Acidic residues" evidence="10">
    <location>
        <begin position="216"/>
        <end position="226"/>
    </location>
</feature>
<feature type="compositionally biased region" description="Gly residues" evidence="10">
    <location>
        <begin position="312"/>
        <end position="322"/>
    </location>
</feature>
<evidence type="ECO:0000256" key="9">
    <source>
        <dbReference type="ARBA" id="ARBA00023242"/>
    </source>
</evidence>
<dbReference type="SUPFAM" id="SSF47370">
    <property type="entry name" value="Bromodomain"/>
    <property type="match status" value="1"/>
</dbReference>
<evidence type="ECO:0000259" key="11">
    <source>
        <dbReference type="SMART" id="SM00382"/>
    </source>
</evidence>
<name>A0AAD9CW26_PAPLA</name>
<dbReference type="GO" id="GO:0003682">
    <property type="term" value="F:chromatin binding"/>
    <property type="evidence" value="ECO:0007669"/>
    <property type="project" value="TreeGrafter"/>
</dbReference>
<evidence type="ECO:0000256" key="10">
    <source>
        <dbReference type="SAM" id="MobiDB-lite"/>
    </source>
</evidence>
<protein>
    <submittedName>
        <fullName evidence="12">TAT-binding protein</fullName>
    </submittedName>
</protein>
<evidence type="ECO:0000313" key="13">
    <source>
        <dbReference type="Proteomes" id="UP001182556"/>
    </source>
</evidence>
<feature type="compositionally biased region" description="Basic and acidic residues" evidence="10">
    <location>
        <begin position="50"/>
        <end position="60"/>
    </location>
</feature>
<dbReference type="GO" id="GO:0005524">
    <property type="term" value="F:ATP binding"/>
    <property type="evidence" value="ECO:0007669"/>
    <property type="project" value="UniProtKB-KW"/>
</dbReference>
<dbReference type="GO" id="GO:0006334">
    <property type="term" value="P:nucleosome assembly"/>
    <property type="evidence" value="ECO:0007669"/>
    <property type="project" value="TreeGrafter"/>
</dbReference>
<dbReference type="InterPro" id="IPR045199">
    <property type="entry name" value="ATAD2-like"/>
</dbReference>
<dbReference type="SMART" id="SM00382">
    <property type="entry name" value="AAA"/>
    <property type="match status" value="2"/>
</dbReference>
<feature type="region of interest" description="Disordered" evidence="10">
    <location>
        <begin position="1"/>
        <end position="289"/>
    </location>
</feature>
<comment type="caution">
    <text evidence="12">The sequence shown here is derived from an EMBL/GenBank/DDBJ whole genome shotgun (WGS) entry which is preliminary data.</text>
</comment>
<dbReference type="InterPro" id="IPR003960">
    <property type="entry name" value="ATPase_AAA_CS"/>
</dbReference>
<dbReference type="PANTHER" id="PTHR23069:SF0">
    <property type="entry name" value="TAT-BINDING HOMOLOG 7"/>
    <property type="match status" value="1"/>
</dbReference>
<dbReference type="Proteomes" id="UP001182556">
    <property type="component" value="Unassembled WGS sequence"/>
</dbReference>
<feature type="compositionally biased region" description="Basic residues" evidence="10">
    <location>
        <begin position="233"/>
        <end position="242"/>
    </location>
</feature>
<dbReference type="Gene3D" id="3.40.50.300">
    <property type="entry name" value="P-loop containing nucleotide triphosphate hydrolases"/>
    <property type="match status" value="2"/>
</dbReference>
<dbReference type="Pfam" id="PF00004">
    <property type="entry name" value="AAA"/>
    <property type="match status" value="2"/>
</dbReference>
<dbReference type="SUPFAM" id="SSF52540">
    <property type="entry name" value="P-loop containing nucleoside triphosphate hydrolases"/>
    <property type="match status" value="2"/>
</dbReference>
<gene>
    <name evidence="12" type="ORF">DB88DRAFT_506722</name>
</gene>
<keyword evidence="5" id="KW-0547">Nucleotide-binding</keyword>
<feature type="compositionally biased region" description="Basic and acidic residues" evidence="10">
    <location>
        <begin position="274"/>
        <end position="285"/>
    </location>
</feature>
<feature type="compositionally biased region" description="Basic and acidic residues" evidence="10">
    <location>
        <begin position="1189"/>
        <end position="1203"/>
    </location>
</feature>
<evidence type="ECO:0000256" key="5">
    <source>
        <dbReference type="ARBA" id="ARBA00022741"/>
    </source>
</evidence>